<accession>A0ABS3HRV4</accession>
<comment type="caution">
    <text evidence="1">The sequence shown here is derived from an EMBL/GenBank/DDBJ whole genome shotgun (WGS) entry which is preliminary data.</text>
</comment>
<sequence>MIVKDQVGSGEMIPMFDGHIFVEYEPKNTFASVPDLRYREIKPTSNNQRTHELLTGSAAGSNKVTVFNTEEKDKWSLNLALLDNEIKNEDKEGDLFLGGLVYYKQGQEIAITGNALTLESYEKSPSDEVDLIKDINLHSSKEDEGIRLKQRMGNSVGHYKGTLVWTLSDTPK</sequence>
<organism evidence="1 2">
    <name type="scientific">Candidatus Vagococcus giribetii</name>
    <dbReference type="NCBI Taxonomy" id="2230876"/>
    <lineage>
        <taxon>Bacteria</taxon>
        <taxon>Bacillati</taxon>
        <taxon>Bacillota</taxon>
        <taxon>Bacilli</taxon>
        <taxon>Lactobacillales</taxon>
        <taxon>Enterococcaceae</taxon>
        <taxon>Vagococcus</taxon>
    </lineage>
</organism>
<evidence type="ECO:0000313" key="2">
    <source>
        <dbReference type="Proteomes" id="UP000664857"/>
    </source>
</evidence>
<evidence type="ECO:0000313" key="1">
    <source>
        <dbReference type="EMBL" id="MBO0476482.1"/>
    </source>
</evidence>
<name>A0ABS3HRV4_9ENTE</name>
<gene>
    <name evidence="1" type="ORF">DOK76_05325</name>
</gene>
<dbReference type="RefSeq" id="WP_206965511.1">
    <property type="nucleotide sequence ID" value="NZ_JAFLVX010000015.1"/>
</dbReference>
<evidence type="ECO:0008006" key="3">
    <source>
        <dbReference type="Google" id="ProtNLM"/>
    </source>
</evidence>
<keyword evidence="2" id="KW-1185">Reference proteome</keyword>
<reference evidence="1 2" key="1">
    <citation type="submission" date="2021-03" db="EMBL/GenBank/DDBJ databases">
        <title>Enterococcal diversity collection.</title>
        <authorList>
            <person name="Gilmore M.S."/>
            <person name="Schwartzman J."/>
            <person name="Van Tyne D."/>
            <person name="Martin M."/>
            <person name="Earl A.M."/>
            <person name="Manson A.L."/>
            <person name="Straub T."/>
            <person name="Salamzade R."/>
            <person name="Saavedra J."/>
            <person name="Lebreton F."/>
            <person name="Prichula J."/>
            <person name="Schaufler K."/>
            <person name="Gaca A."/>
            <person name="Sgardioli B."/>
            <person name="Wagenaar J."/>
            <person name="Strong T."/>
        </authorList>
    </citation>
    <scope>NUCLEOTIDE SEQUENCE [LARGE SCALE GENOMIC DNA]</scope>
    <source>
        <strain evidence="1 2">DIV0080</strain>
    </source>
</reference>
<proteinExistence type="predicted"/>
<dbReference type="EMBL" id="JAFLVX010000015">
    <property type="protein sequence ID" value="MBO0476482.1"/>
    <property type="molecule type" value="Genomic_DNA"/>
</dbReference>
<protein>
    <recommendedName>
        <fullName evidence="3">WxL domain-containing protein</fullName>
    </recommendedName>
</protein>
<dbReference type="Proteomes" id="UP000664857">
    <property type="component" value="Unassembled WGS sequence"/>
</dbReference>